<dbReference type="RefSeq" id="WP_168135822.1">
    <property type="nucleotide sequence ID" value="NZ_JAAVJH010000015.1"/>
</dbReference>
<reference evidence="1 2" key="1">
    <citation type="submission" date="2020-03" db="EMBL/GenBank/DDBJ databases">
        <authorList>
            <person name="Wang L."/>
            <person name="He N."/>
            <person name="Li Y."/>
            <person name="Fang Y."/>
            <person name="Zhang F."/>
        </authorList>
    </citation>
    <scope>NUCLEOTIDE SEQUENCE [LARGE SCALE GENOMIC DNA]</scope>
    <source>
        <strain evidence="1 2">36D10-4-7</strain>
    </source>
</reference>
<protein>
    <submittedName>
        <fullName evidence="1">DUF2971 domain-containing protein</fullName>
    </submittedName>
</protein>
<keyword evidence="2" id="KW-1185">Reference proteome</keyword>
<dbReference type="Pfam" id="PF11185">
    <property type="entry name" value="DUF2971"/>
    <property type="match status" value="1"/>
</dbReference>
<organism evidence="1 2">
    <name type="scientific">Sphingomonas corticis</name>
    <dbReference type="NCBI Taxonomy" id="2722791"/>
    <lineage>
        <taxon>Bacteria</taxon>
        <taxon>Pseudomonadati</taxon>
        <taxon>Pseudomonadota</taxon>
        <taxon>Alphaproteobacteria</taxon>
        <taxon>Sphingomonadales</taxon>
        <taxon>Sphingomonadaceae</taxon>
        <taxon>Sphingomonas</taxon>
    </lineage>
</organism>
<proteinExistence type="predicted"/>
<dbReference type="Proteomes" id="UP000732399">
    <property type="component" value="Unassembled WGS sequence"/>
</dbReference>
<accession>A0ABX1CQP8</accession>
<name>A0ABX1CQP8_9SPHN</name>
<dbReference type="EMBL" id="JAAVJH010000015">
    <property type="protein sequence ID" value="NJR80264.1"/>
    <property type="molecule type" value="Genomic_DNA"/>
</dbReference>
<evidence type="ECO:0000313" key="1">
    <source>
        <dbReference type="EMBL" id="NJR80264.1"/>
    </source>
</evidence>
<evidence type="ECO:0000313" key="2">
    <source>
        <dbReference type="Proteomes" id="UP000732399"/>
    </source>
</evidence>
<dbReference type="InterPro" id="IPR021352">
    <property type="entry name" value="DUF2971"/>
</dbReference>
<gene>
    <name evidence="1" type="ORF">HBH26_16915</name>
</gene>
<comment type="caution">
    <text evidence="1">The sequence shown here is derived from an EMBL/GenBank/DDBJ whole genome shotgun (WGS) entry which is preliminary data.</text>
</comment>
<sequence length="258" mass="28485">MLHKFVGGDDAAILDVMDKVLTGSLKFASAAHFNDPFEFKFKSVAPSRDRFDAWHRQHHPERSAAELENAWAAFAGPAADWNTSYAPRANVLSRLFVLCLVERWDSHLMWSHYTNAHRGFAVVYKPEVIDTLAASADHVGSGHVSYRAEPPELRWFEASPGEMLGPILFTKPTAWSYEKELRIVRAGEPAGAIFVTVDPSLISGVILGARAPASLIAKAIAARRSRPDLRVQQVSSGGGYDLTLVEVDENLKRANHIL</sequence>